<evidence type="ECO:0000256" key="4">
    <source>
        <dbReference type="ARBA" id="ARBA00022989"/>
    </source>
</evidence>
<dbReference type="GO" id="GO:0020037">
    <property type="term" value="F:heme binding"/>
    <property type="evidence" value="ECO:0007669"/>
    <property type="project" value="TreeGrafter"/>
</dbReference>
<proteinExistence type="predicted"/>
<comment type="caution">
    <text evidence="8">The sequence shown here is derived from an EMBL/GenBank/DDBJ whole genome shotgun (WGS) entry which is preliminary data.</text>
</comment>
<comment type="subcellular location">
    <subcellularLocation>
        <location evidence="1">Cell membrane</location>
        <topology evidence="1">Multi-pass membrane protein</topology>
    </subcellularLocation>
</comment>
<evidence type="ECO:0000313" key="9">
    <source>
        <dbReference type="Proteomes" id="UP000547879"/>
    </source>
</evidence>
<evidence type="ECO:0000256" key="5">
    <source>
        <dbReference type="ARBA" id="ARBA00023136"/>
    </source>
</evidence>
<evidence type="ECO:0000256" key="6">
    <source>
        <dbReference type="SAM" id="Phobius"/>
    </source>
</evidence>
<feature type="transmembrane region" description="Helical" evidence="6">
    <location>
        <begin position="239"/>
        <end position="260"/>
    </location>
</feature>
<accession>A0A7W9YAQ6</accession>
<protein>
    <submittedName>
        <fullName evidence="8">Thiosulfate reductase cytochrome b subunit</fullName>
    </submittedName>
</protein>
<evidence type="ECO:0000256" key="3">
    <source>
        <dbReference type="ARBA" id="ARBA00022692"/>
    </source>
</evidence>
<dbReference type="Pfam" id="PF01292">
    <property type="entry name" value="Ni_hydr_CYTB"/>
    <property type="match status" value="1"/>
</dbReference>
<dbReference type="GO" id="GO:0022904">
    <property type="term" value="P:respiratory electron transport chain"/>
    <property type="evidence" value="ECO:0007669"/>
    <property type="project" value="InterPro"/>
</dbReference>
<dbReference type="GO" id="GO:0009055">
    <property type="term" value="F:electron transfer activity"/>
    <property type="evidence" value="ECO:0007669"/>
    <property type="project" value="InterPro"/>
</dbReference>
<dbReference type="AlphaFoldDB" id="A0A7W9YAQ6"/>
<sequence>MSESASNDNVQYPRTIFIRRHSVVTRLTHWLNVLCLSFLLLSGLQIFNAHPELYWGHYGANGDPAVLTIGSDDDRGTPSGFVRVGGVQIPTTGVLGVSDVDGEPFARAFPSWATIPSFQDLAAGRRWHFFFAWLFVINGILYLGFSLLTGHFRRDLAPATHELSPRHLGREVLDHARLRFPEGDEARHYNALQKLTYLAVIVILLPLMVLTGLTMSPGVDAAFPALVDLFGGRQSARTIHFITASALVIFVVVHVAMVVLSGTWNNIRSMITGRYAIQLKGPKS</sequence>
<dbReference type="PANTHER" id="PTHR30485">
    <property type="entry name" value="NI/FE-HYDROGENASE 1 B-TYPE CYTOCHROME SUBUNIT"/>
    <property type="match status" value="1"/>
</dbReference>
<evidence type="ECO:0000313" key="8">
    <source>
        <dbReference type="EMBL" id="MBB6165151.1"/>
    </source>
</evidence>
<evidence type="ECO:0000256" key="1">
    <source>
        <dbReference type="ARBA" id="ARBA00004651"/>
    </source>
</evidence>
<name>A0A7W9YAQ6_9HYPH</name>
<dbReference type="PANTHER" id="PTHR30485:SF1">
    <property type="entry name" value="CYTOCHROME YDHU-RELATED"/>
    <property type="match status" value="1"/>
</dbReference>
<keyword evidence="5 6" id="KW-0472">Membrane</keyword>
<feature type="transmembrane region" description="Helical" evidence="6">
    <location>
        <begin position="27"/>
        <end position="47"/>
    </location>
</feature>
<dbReference type="RefSeq" id="WP_183996204.1">
    <property type="nucleotide sequence ID" value="NZ_BMHW01000009.1"/>
</dbReference>
<feature type="transmembrane region" description="Helical" evidence="6">
    <location>
        <begin position="195"/>
        <end position="219"/>
    </location>
</feature>
<dbReference type="InterPro" id="IPR016174">
    <property type="entry name" value="Di-haem_cyt_TM"/>
</dbReference>
<keyword evidence="4 6" id="KW-1133">Transmembrane helix</keyword>
<keyword evidence="9" id="KW-1185">Reference proteome</keyword>
<dbReference type="InterPro" id="IPR011577">
    <property type="entry name" value="Cyt_b561_bac/Ni-Hgenase"/>
</dbReference>
<reference evidence="8 9" key="1">
    <citation type="submission" date="2020-08" db="EMBL/GenBank/DDBJ databases">
        <title>Genomic Encyclopedia of Type Strains, Phase IV (KMG-IV): sequencing the most valuable type-strain genomes for metagenomic binning, comparative biology and taxonomic classification.</title>
        <authorList>
            <person name="Goeker M."/>
        </authorList>
    </citation>
    <scope>NUCLEOTIDE SEQUENCE [LARGE SCALE GENOMIC DNA]</scope>
    <source>
        <strain evidence="8 9">DSM 100734</strain>
    </source>
</reference>
<dbReference type="SUPFAM" id="SSF81342">
    <property type="entry name" value="Transmembrane di-heme cytochromes"/>
    <property type="match status" value="1"/>
</dbReference>
<dbReference type="EMBL" id="JACHEG010000008">
    <property type="protein sequence ID" value="MBB6165151.1"/>
    <property type="molecule type" value="Genomic_DNA"/>
</dbReference>
<gene>
    <name evidence="8" type="ORF">HNQ72_004997</name>
</gene>
<keyword evidence="3 6" id="KW-0812">Transmembrane</keyword>
<keyword evidence="2" id="KW-1003">Cell membrane</keyword>
<evidence type="ECO:0000256" key="2">
    <source>
        <dbReference type="ARBA" id="ARBA00022475"/>
    </source>
</evidence>
<dbReference type="Proteomes" id="UP000547879">
    <property type="component" value="Unassembled WGS sequence"/>
</dbReference>
<evidence type="ECO:0000259" key="7">
    <source>
        <dbReference type="Pfam" id="PF01292"/>
    </source>
</evidence>
<dbReference type="InterPro" id="IPR051542">
    <property type="entry name" value="Hydrogenase_cytochrome"/>
</dbReference>
<feature type="domain" description="Cytochrome b561 bacterial/Ni-hydrogenase" evidence="7">
    <location>
        <begin position="20"/>
        <end position="273"/>
    </location>
</feature>
<feature type="transmembrane region" description="Helical" evidence="6">
    <location>
        <begin position="127"/>
        <end position="148"/>
    </location>
</feature>
<organism evidence="8 9">
    <name type="scientific">Rhizobium wenxiniae</name>
    <dbReference type="NCBI Taxonomy" id="1737357"/>
    <lineage>
        <taxon>Bacteria</taxon>
        <taxon>Pseudomonadati</taxon>
        <taxon>Pseudomonadota</taxon>
        <taxon>Alphaproteobacteria</taxon>
        <taxon>Hyphomicrobiales</taxon>
        <taxon>Rhizobiaceae</taxon>
        <taxon>Rhizobium/Agrobacterium group</taxon>
        <taxon>Rhizobium</taxon>
    </lineage>
</organism>
<dbReference type="Gene3D" id="1.20.950.20">
    <property type="entry name" value="Transmembrane di-heme cytochromes, Chain C"/>
    <property type="match status" value="1"/>
</dbReference>
<dbReference type="GO" id="GO:0005886">
    <property type="term" value="C:plasma membrane"/>
    <property type="evidence" value="ECO:0007669"/>
    <property type="project" value="UniProtKB-SubCell"/>
</dbReference>